<feature type="compositionally biased region" description="Basic and acidic residues" evidence="2">
    <location>
        <begin position="224"/>
        <end position="253"/>
    </location>
</feature>
<evidence type="ECO:0000313" key="3">
    <source>
        <dbReference type="EMBL" id="NGO80198.1"/>
    </source>
</evidence>
<name>A0A6G4XRY1_9ACTN</name>
<reference evidence="3 4" key="1">
    <citation type="submission" date="2020-02" db="EMBL/GenBank/DDBJ databases">
        <title>Whole-genome analyses of novel actinobacteria.</title>
        <authorList>
            <person name="Sahin N."/>
            <person name="Tokatli A."/>
        </authorList>
    </citation>
    <scope>NUCLEOTIDE SEQUENCE [LARGE SCALE GENOMIC DNA]</scope>
    <source>
        <strain evidence="3 4">YC504</strain>
    </source>
</reference>
<evidence type="ECO:0000256" key="2">
    <source>
        <dbReference type="SAM" id="MobiDB-lite"/>
    </source>
</evidence>
<proteinExistence type="predicted"/>
<dbReference type="Gene3D" id="3.10.180.10">
    <property type="entry name" value="2,3-Dihydroxybiphenyl 1,2-Dioxygenase, domain 1"/>
    <property type="match status" value="1"/>
</dbReference>
<dbReference type="AlphaFoldDB" id="A0A6G4XRY1"/>
<accession>A0A6G4XRY1</accession>
<organism evidence="3 4">
    <name type="scientific">Streptomyces mesophilus</name>
    <dbReference type="NCBI Taxonomy" id="1775132"/>
    <lineage>
        <taxon>Bacteria</taxon>
        <taxon>Bacillati</taxon>
        <taxon>Actinomycetota</taxon>
        <taxon>Actinomycetes</taxon>
        <taxon>Kitasatosporales</taxon>
        <taxon>Streptomycetaceae</taxon>
        <taxon>Streptomyces</taxon>
    </lineage>
</organism>
<keyword evidence="4" id="KW-1185">Reference proteome</keyword>
<evidence type="ECO:0000313" key="4">
    <source>
        <dbReference type="Proteomes" id="UP000481109"/>
    </source>
</evidence>
<gene>
    <name evidence="3" type="ORF">G6045_31745</name>
</gene>
<dbReference type="RefSeq" id="WP_165335626.1">
    <property type="nucleotide sequence ID" value="NZ_JAAKZW010000199.1"/>
</dbReference>
<dbReference type="GO" id="GO:0046677">
    <property type="term" value="P:response to antibiotic"/>
    <property type="evidence" value="ECO:0007669"/>
    <property type="project" value="UniProtKB-KW"/>
</dbReference>
<sequence length="253" mass="28265">MDRHTKKATAKTIPILPCRTLQPVLDFYSALGFEITFQQKSPNPFAVVAYGEIELQFFGLKAHDPQASYSTCYVLTDDVDTLYEAFRSGLKATYGRIPTRGLPRIGTLKDMSYGVRQFLMTDPGGNCIRVGQKISEDQHHRPAPEETFARALHNASLFADSKEDPVGAAKIIDRVLRMADEQPTPVQLLKLLVLRADVALRLGDEDTARTAEARAQAAAAQLTQEERESVRDDLERLEDLRPQDLERPGDLKP</sequence>
<protein>
    <submittedName>
        <fullName evidence="3">VOC family protein</fullName>
    </submittedName>
</protein>
<keyword evidence="1" id="KW-0046">Antibiotic resistance</keyword>
<feature type="region of interest" description="Disordered" evidence="2">
    <location>
        <begin position="212"/>
        <end position="253"/>
    </location>
</feature>
<dbReference type="InterPro" id="IPR029068">
    <property type="entry name" value="Glyas_Bleomycin-R_OHBP_Dase"/>
</dbReference>
<dbReference type="SUPFAM" id="SSF54593">
    <property type="entry name" value="Glyoxalase/Bleomycin resistance protein/Dihydroxybiphenyl dioxygenase"/>
    <property type="match status" value="1"/>
</dbReference>
<dbReference type="InterPro" id="IPR000335">
    <property type="entry name" value="Bleomycin-R"/>
</dbReference>
<evidence type="ECO:0000256" key="1">
    <source>
        <dbReference type="ARBA" id="ARBA00023251"/>
    </source>
</evidence>
<dbReference type="Proteomes" id="UP000481109">
    <property type="component" value="Unassembled WGS sequence"/>
</dbReference>
<feature type="compositionally biased region" description="Low complexity" evidence="2">
    <location>
        <begin position="213"/>
        <end position="223"/>
    </location>
</feature>
<dbReference type="CDD" id="cd08349">
    <property type="entry name" value="BLMA_like"/>
    <property type="match status" value="1"/>
</dbReference>
<comment type="caution">
    <text evidence="3">The sequence shown here is derived from an EMBL/GenBank/DDBJ whole genome shotgun (WGS) entry which is preliminary data.</text>
</comment>
<dbReference type="EMBL" id="JAAKZW010000199">
    <property type="protein sequence ID" value="NGO80198.1"/>
    <property type="molecule type" value="Genomic_DNA"/>
</dbReference>